<name>A0A7D5FMQ3_9CAUD</name>
<dbReference type="EMBL" id="MT682708">
    <property type="protein sequence ID" value="QLF80729.1"/>
    <property type="molecule type" value="Genomic_DNA"/>
</dbReference>
<evidence type="ECO:0000313" key="1">
    <source>
        <dbReference type="EMBL" id="QLF80729.1"/>
    </source>
</evidence>
<sequence>MMLNENIWDGQSALVVGNVVSYASEGAIVRWLDSNQCVIENINNGYCLKIDQADLLPISETSTEKNLQQLIASYTGDADGLVKYLIDNGVTIS</sequence>
<evidence type="ECO:0000313" key="2">
    <source>
        <dbReference type="Proteomes" id="UP000515392"/>
    </source>
</evidence>
<organism evidence="1 2">
    <name type="scientific">Escherichia phage vB_EcoP_SP5M</name>
    <dbReference type="NCBI Taxonomy" id="2750853"/>
    <lineage>
        <taxon>Viruses</taxon>
        <taxon>Duplodnaviria</taxon>
        <taxon>Heunggongvirae</taxon>
        <taxon>Uroviricota</taxon>
        <taxon>Caudoviricetes</taxon>
        <taxon>Schitoviridae</taxon>
        <taxon>Enquatrovirinae</taxon>
        <taxon>Gamaleyavirus</taxon>
        <taxon>Gamaleyavirus Sp5m</taxon>
    </lineage>
</organism>
<protein>
    <submittedName>
        <fullName evidence="1">Uncharacterized protein</fullName>
    </submittedName>
</protein>
<accession>A0A7D5FMQ3</accession>
<proteinExistence type="predicted"/>
<gene>
    <name evidence="1" type="ORF">SP5M_0078</name>
</gene>
<reference evidence="1 2" key="1">
    <citation type="submission" date="2020-06" db="EMBL/GenBank/DDBJ databases">
        <title>Complete genome sequences of eight phages infecting swine Enterotoxigenic Escherichia coli.</title>
        <authorList>
            <person name="Ferreira A."/>
            <person name="Oliveira H."/>
            <person name="Silva D."/>
            <person name="Almeida C."/>
            <person name="Burgan J."/>
            <person name="Azered J."/>
            <person name="Oliveira A."/>
        </authorList>
    </citation>
    <scope>NUCLEOTIDE SEQUENCE [LARGE SCALE GENOMIC DNA]</scope>
</reference>
<dbReference type="Proteomes" id="UP000515392">
    <property type="component" value="Segment"/>
</dbReference>
<keyword evidence="2" id="KW-1185">Reference proteome</keyword>